<evidence type="ECO:0000256" key="2">
    <source>
        <dbReference type="SAM" id="MobiDB-lite"/>
    </source>
</evidence>
<proteinExistence type="predicted"/>
<evidence type="ECO:0000313" key="5">
    <source>
        <dbReference type="Proteomes" id="UP000717364"/>
    </source>
</evidence>
<keyword evidence="5" id="KW-1185">Reference proteome</keyword>
<sequence>MPNLKGLQALAQLLPDNQLNKDIPETNGSPDTDPEEIPMMYRAQIHGRCSLHYAGKKNQDLDVWLEEWTNSELQQSPRYQHQEPEIGWNGNVYRIKVEFPWRLFSNCGQDSIARPVIGKNGIPFIPGSSVKGLFRRICDDAQLTKYCGDKQDLNPSSVGFRFHGAYPIGDWCDRIGDVVHPQQPRQVEHASGGSAFALISLYKPQMIFEFSASKHNQVDWEEVRKLLQSALKQGIGGKTSTGYGMGGHEPEETSAYPSSVRMVRLTGVGMKSTLRTSEAEFRPNLFKATLRSHTRRLLGGVCSDKDLVNTEVARLFGGPDGPGTVQIVWQEENNTTDQNSHYEISGILRLCDNSPNHGSTDDVVFIYRVLQFAYTMGGFGKSWRRVWHRKFYADYKKLNQFDIGCHWESKHIPSAQSPEGLTTSLNDLVQNCQDVIRATNRAASWAESWHPRRVAVFSGLTSSSAAIRLFHYETFKKTIAIGGREPHSNNLNVSSVWHRMLPVSKNQYLEIVTIFYGNLNVWKHRQEGNQLAAFIQSLESNGLQLTWGTSPSHLS</sequence>
<reference evidence="4" key="2">
    <citation type="journal article" date="2021" name="Mar. Drugs">
        <title>Genome Reduction and Secondary Metabolism of the Marine Sponge-Associated Cyanobacterium Leptothoe.</title>
        <authorList>
            <person name="Konstantinou D."/>
            <person name="Popin R.V."/>
            <person name="Fewer D.P."/>
            <person name="Sivonen K."/>
            <person name="Gkelis S."/>
        </authorList>
    </citation>
    <scope>NUCLEOTIDE SEQUENCE</scope>
    <source>
        <strain evidence="4">TAU-MAC 1115</strain>
    </source>
</reference>
<evidence type="ECO:0000256" key="1">
    <source>
        <dbReference type="ARBA" id="ARBA00023118"/>
    </source>
</evidence>
<dbReference type="RefSeq" id="WP_215610753.1">
    <property type="nucleotide sequence ID" value="NZ_JADOES010000055.1"/>
</dbReference>
<keyword evidence="1" id="KW-0051">Antiviral defense</keyword>
<evidence type="ECO:0000313" key="4">
    <source>
        <dbReference type="EMBL" id="MBT9317689.1"/>
    </source>
</evidence>
<feature type="domain" description="CRISPR type III-associated protein" evidence="3">
    <location>
        <begin position="119"/>
        <end position="244"/>
    </location>
</feature>
<reference evidence="4" key="1">
    <citation type="submission" date="2020-11" db="EMBL/GenBank/DDBJ databases">
        <authorList>
            <person name="Konstantinou D."/>
            <person name="Gkelis S."/>
            <person name="Popin R."/>
            <person name="Fewer D."/>
            <person name="Sivonen K."/>
        </authorList>
    </citation>
    <scope>NUCLEOTIDE SEQUENCE</scope>
    <source>
        <strain evidence="4">TAU-MAC 1115</strain>
    </source>
</reference>
<dbReference type="Proteomes" id="UP000717364">
    <property type="component" value="Unassembled WGS sequence"/>
</dbReference>
<dbReference type="AlphaFoldDB" id="A0A947DJJ6"/>
<comment type="caution">
    <text evidence="4">The sequence shown here is derived from an EMBL/GenBank/DDBJ whole genome shotgun (WGS) entry which is preliminary data.</text>
</comment>
<name>A0A947DJJ6_9CYAN</name>
<dbReference type="InterPro" id="IPR005537">
    <property type="entry name" value="RAMP_III_fam"/>
</dbReference>
<feature type="region of interest" description="Disordered" evidence="2">
    <location>
        <begin position="15"/>
        <end position="35"/>
    </location>
</feature>
<gene>
    <name evidence="4" type="ORF">IXB50_19905</name>
</gene>
<feature type="compositionally biased region" description="Polar residues" evidence="2">
    <location>
        <begin position="15"/>
        <end position="30"/>
    </location>
</feature>
<organism evidence="4 5">
    <name type="scientific">Leptothoe spongobia TAU-MAC 1115</name>
    <dbReference type="NCBI Taxonomy" id="1967444"/>
    <lineage>
        <taxon>Bacteria</taxon>
        <taxon>Bacillati</taxon>
        <taxon>Cyanobacteriota</taxon>
        <taxon>Cyanophyceae</taxon>
        <taxon>Nodosilineales</taxon>
        <taxon>Cymatolegaceae</taxon>
        <taxon>Leptothoe</taxon>
        <taxon>Leptothoe spongobia</taxon>
    </lineage>
</organism>
<dbReference type="Pfam" id="PF03787">
    <property type="entry name" value="RAMPs"/>
    <property type="match status" value="1"/>
</dbReference>
<evidence type="ECO:0000259" key="3">
    <source>
        <dbReference type="Pfam" id="PF03787"/>
    </source>
</evidence>
<protein>
    <recommendedName>
        <fullName evidence="3">CRISPR type III-associated protein domain-containing protein</fullName>
    </recommendedName>
</protein>
<dbReference type="EMBL" id="JADOES010000055">
    <property type="protein sequence ID" value="MBT9317689.1"/>
    <property type="molecule type" value="Genomic_DNA"/>
</dbReference>
<accession>A0A947DJJ6</accession>